<dbReference type="GO" id="GO:0051539">
    <property type="term" value="F:4 iron, 4 sulfur cluster binding"/>
    <property type="evidence" value="ECO:0007669"/>
    <property type="project" value="UniProtKB-KW"/>
</dbReference>
<keyword evidence="6" id="KW-0411">Iron-sulfur</keyword>
<evidence type="ECO:0000313" key="9">
    <source>
        <dbReference type="Proteomes" id="UP000440004"/>
    </source>
</evidence>
<dbReference type="InterPro" id="IPR000385">
    <property type="entry name" value="MoaA_NifB_PqqE_Fe-S-bd_CS"/>
</dbReference>
<dbReference type="SFLD" id="SFLDS00029">
    <property type="entry name" value="Radical_SAM"/>
    <property type="match status" value="1"/>
</dbReference>
<dbReference type="SUPFAM" id="SSF102114">
    <property type="entry name" value="Radical SAM enzymes"/>
    <property type="match status" value="1"/>
</dbReference>
<dbReference type="SFLD" id="SFLDG01384">
    <property type="entry name" value="thioether_bond_formation_requi"/>
    <property type="match status" value="1"/>
</dbReference>
<evidence type="ECO:0000256" key="2">
    <source>
        <dbReference type="ARBA" id="ARBA00022485"/>
    </source>
</evidence>
<dbReference type="AlphaFoldDB" id="A0A6A7K599"/>
<dbReference type="Pfam" id="PF13186">
    <property type="entry name" value="SPASM"/>
    <property type="match status" value="1"/>
</dbReference>
<dbReference type="InterPro" id="IPR013785">
    <property type="entry name" value="Aldolase_TIM"/>
</dbReference>
<name>A0A6A7K599_9FIRM</name>
<feature type="domain" description="Radical SAM core" evidence="7">
    <location>
        <begin position="86"/>
        <end position="311"/>
    </location>
</feature>
<dbReference type="Proteomes" id="UP000440004">
    <property type="component" value="Unassembled WGS sequence"/>
</dbReference>
<keyword evidence="2" id="KW-0004">4Fe-4S</keyword>
<dbReference type="PROSITE" id="PS51918">
    <property type="entry name" value="RADICAL_SAM"/>
    <property type="match status" value="1"/>
</dbReference>
<protein>
    <submittedName>
        <fullName evidence="8">Thioether cross-link-forming SCIFF peptide maturase</fullName>
    </submittedName>
</protein>
<evidence type="ECO:0000256" key="6">
    <source>
        <dbReference type="ARBA" id="ARBA00023014"/>
    </source>
</evidence>
<sequence length="444" mass="51102">MIHKYKLNDKFILLDINSGGVFKIDEITYDILDHYPEKDRNTVTKLLQSKYKVLDIGQSIDEIDTLISSDELFSEQESITYDFKNNTSIKAMCLHVSHDCNIRCKYCFASQGNFQGEKLLMDEETGKAAIDFLIYNSIGRRNLEIDFFGGEPLLNFALIKKLVNYARDKEVQHNKNFRFTITTNALLLNDENIEYINDNMDNVVLSIDGRKETNDNMRYTINNQGTYDIIIDNLKNLVNKRGDKDYYLRGTFTKFNLDFSNDVLHLADCGFDKISVEPVVAKPDMDYALCKEDLPKLFDEYEKLSIQYLKRKKDNPFNFFHFNIDLDHGPCLYKRVSGCGAGNDYIAITPLGDIYPCHQFVGDEKFKLGSLETGIINKDIKDQFYKANLVEKTKCTDCWAKYYCGGGCLANAYNTNLDILSPDEVGCELEKKRLECAIMIQTEQ</sequence>
<dbReference type="Gene3D" id="3.20.20.70">
    <property type="entry name" value="Aldolase class I"/>
    <property type="match status" value="1"/>
</dbReference>
<dbReference type="GO" id="GO:0016491">
    <property type="term" value="F:oxidoreductase activity"/>
    <property type="evidence" value="ECO:0007669"/>
    <property type="project" value="InterPro"/>
</dbReference>
<dbReference type="Pfam" id="PF04055">
    <property type="entry name" value="Radical_SAM"/>
    <property type="match status" value="1"/>
</dbReference>
<reference evidence="8 9" key="1">
    <citation type="submission" date="2019-10" db="EMBL/GenBank/DDBJ databases">
        <title>Alkalibaculum tamaniensis sp.nov., a new alkaliphilic acetogen, isolated on methoxylated aromatics from a mud volcano.</title>
        <authorList>
            <person name="Khomyakova M.A."/>
            <person name="Merkel A.Y."/>
            <person name="Bonch-Osmolovskaya E.A."/>
            <person name="Slobodkin A.I."/>
        </authorList>
    </citation>
    <scope>NUCLEOTIDE SEQUENCE [LARGE SCALE GENOMIC DNA]</scope>
    <source>
        <strain evidence="8 9">M08DMB</strain>
    </source>
</reference>
<keyword evidence="9" id="KW-1185">Reference proteome</keyword>
<evidence type="ECO:0000256" key="4">
    <source>
        <dbReference type="ARBA" id="ARBA00022723"/>
    </source>
</evidence>
<evidence type="ECO:0000256" key="1">
    <source>
        <dbReference type="ARBA" id="ARBA00001966"/>
    </source>
</evidence>
<dbReference type="InterPro" id="IPR007197">
    <property type="entry name" value="rSAM"/>
</dbReference>
<proteinExistence type="predicted"/>
<dbReference type="EMBL" id="WHNX01000002">
    <property type="protein sequence ID" value="MPW24560.1"/>
    <property type="molecule type" value="Genomic_DNA"/>
</dbReference>
<accession>A0A6A7K599</accession>
<keyword evidence="4" id="KW-0479">Metal-binding</keyword>
<dbReference type="NCBIfam" id="TIGR04085">
    <property type="entry name" value="rSAM_more_4Fe4S"/>
    <property type="match status" value="1"/>
</dbReference>
<dbReference type="InterPro" id="IPR024025">
    <property type="entry name" value="SCIFF_rSAM_maturase"/>
</dbReference>
<dbReference type="GO" id="GO:0046872">
    <property type="term" value="F:metal ion binding"/>
    <property type="evidence" value="ECO:0007669"/>
    <property type="project" value="UniProtKB-KW"/>
</dbReference>
<dbReference type="InterPro" id="IPR023867">
    <property type="entry name" value="Sulphatase_maturase_rSAM"/>
</dbReference>
<comment type="cofactor">
    <cofactor evidence="1">
        <name>[4Fe-4S] cluster</name>
        <dbReference type="ChEBI" id="CHEBI:49883"/>
    </cofactor>
</comment>
<gene>
    <name evidence="8" type="primary">scfB</name>
    <name evidence="8" type="ORF">GC105_01970</name>
</gene>
<dbReference type="SFLD" id="SFLDG01386">
    <property type="entry name" value="main_SPASM_domain-containing"/>
    <property type="match status" value="1"/>
</dbReference>
<comment type="caution">
    <text evidence="8">The sequence shown here is derived from an EMBL/GenBank/DDBJ whole genome shotgun (WGS) entry which is preliminary data.</text>
</comment>
<dbReference type="PANTHER" id="PTHR43273:SF8">
    <property type="entry name" value="RADICAL SAM DOMAIN PROTEIN"/>
    <property type="match status" value="1"/>
</dbReference>
<evidence type="ECO:0000313" key="8">
    <source>
        <dbReference type="EMBL" id="MPW24560.1"/>
    </source>
</evidence>
<dbReference type="RefSeq" id="WP_152801150.1">
    <property type="nucleotide sequence ID" value="NZ_WHNX01000002.1"/>
</dbReference>
<dbReference type="InterPro" id="IPR058240">
    <property type="entry name" value="rSAM_sf"/>
</dbReference>
<dbReference type="CDD" id="cd01335">
    <property type="entry name" value="Radical_SAM"/>
    <property type="match status" value="1"/>
</dbReference>
<dbReference type="NCBIfam" id="TIGR03974">
    <property type="entry name" value="rSAM_six_Cys"/>
    <property type="match status" value="1"/>
</dbReference>
<keyword evidence="5" id="KW-0408">Iron</keyword>
<keyword evidence="3" id="KW-0949">S-adenosyl-L-methionine</keyword>
<evidence type="ECO:0000256" key="5">
    <source>
        <dbReference type="ARBA" id="ARBA00023004"/>
    </source>
</evidence>
<organism evidence="8 9">
    <name type="scientific">Alkalibaculum sporogenes</name>
    <dbReference type="NCBI Taxonomy" id="2655001"/>
    <lineage>
        <taxon>Bacteria</taxon>
        <taxon>Bacillati</taxon>
        <taxon>Bacillota</taxon>
        <taxon>Clostridia</taxon>
        <taxon>Eubacteriales</taxon>
        <taxon>Eubacteriaceae</taxon>
        <taxon>Alkalibaculum</taxon>
    </lineage>
</organism>
<dbReference type="CDD" id="cd21124">
    <property type="entry name" value="SPASM_CteB-like"/>
    <property type="match status" value="1"/>
</dbReference>
<evidence type="ECO:0000259" key="7">
    <source>
        <dbReference type="PROSITE" id="PS51918"/>
    </source>
</evidence>
<dbReference type="InterPro" id="IPR047602">
    <property type="entry name" value="SPASM_CteB-like"/>
</dbReference>
<dbReference type="SFLD" id="SFLDG01067">
    <property type="entry name" value="SPASM/twitch_domain_containing"/>
    <property type="match status" value="1"/>
</dbReference>
<dbReference type="PROSITE" id="PS01305">
    <property type="entry name" value="MOAA_NIFB_PQQE"/>
    <property type="match status" value="1"/>
</dbReference>
<evidence type="ECO:0000256" key="3">
    <source>
        <dbReference type="ARBA" id="ARBA00022691"/>
    </source>
</evidence>
<dbReference type="PANTHER" id="PTHR43273">
    <property type="entry name" value="ANAEROBIC SULFATASE-MATURATING ENZYME HOMOLOG ASLB-RELATED"/>
    <property type="match status" value="1"/>
</dbReference>
<dbReference type="InterPro" id="IPR023885">
    <property type="entry name" value="4Fe4S-binding_SPASM_dom"/>
</dbReference>